<organism evidence="10 11">
    <name type="scientific">Pandoraea fibrosis</name>
    <dbReference type="NCBI Taxonomy" id="1891094"/>
    <lineage>
        <taxon>Bacteria</taxon>
        <taxon>Pseudomonadati</taxon>
        <taxon>Pseudomonadota</taxon>
        <taxon>Betaproteobacteria</taxon>
        <taxon>Burkholderiales</taxon>
        <taxon>Burkholderiaceae</taxon>
        <taxon>Pandoraea</taxon>
    </lineage>
</organism>
<keyword evidence="6 8" id="KW-1133">Transmembrane helix</keyword>
<keyword evidence="4 10" id="KW-0808">Transferase</keyword>
<sequence length="516" mass="57631">MPALPVEARMQKHNPSLPDTDYLTVPAPAPLQRLAAAPCVVWRSPMFYVAIYAVVWALVSASLDPTVPFDAVEAFNWARNAEWGTPKNPWLVGFSMWPVLGLDGKGMAVYWYVSHFAAIAIGMLGVWHLAHRLSGDRYLAWLAMLSLHLSGAINIDMLPYNDNYLLVMLWPWMLWLFVRSLLDSPRYWPALGVAAGLATMTKYSTFALLGAMFVVTVWTPEARRHYRRPAFLLGLAILVAMIAPNVVWLAHHDFAAWRWVDDQINARLNARALYGALTAFYPVAVLALVMRMAGARFAPPARDARIVAGILLLPLIPILLYFTLHNGGRISEWLQPFAVSLPAVCVACMRPDIAARPWRIARWLVAAGLLVLTGYAVFLSANLRNAGQKFSGIKVASVELAQRWQARYHTPLRYVGHDHLATWLTFYAPGKPRLLMRWSAQQRPNIYTKDIDEADVHAHGAILLGHPGQSCRRSNFSRTLAQWPTLTIDALETVPFSYHGDTAPIPLCVAYIGPKS</sequence>
<dbReference type="Pfam" id="PF13231">
    <property type="entry name" value="PMT_2"/>
    <property type="match status" value="1"/>
</dbReference>
<dbReference type="InterPro" id="IPR038731">
    <property type="entry name" value="RgtA/B/C-like"/>
</dbReference>
<dbReference type="GO" id="GO:0016763">
    <property type="term" value="F:pentosyltransferase activity"/>
    <property type="evidence" value="ECO:0007669"/>
    <property type="project" value="TreeGrafter"/>
</dbReference>
<dbReference type="InterPro" id="IPR050297">
    <property type="entry name" value="LipidA_mod_glycosyltrf_83"/>
</dbReference>
<accession>A0A5E4S3S2</accession>
<evidence type="ECO:0000259" key="9">
    <source>
        <dbReference type="Pfam" id="PF13231"/>
    </source>
</evidence>
<evidence type="ECO:0000256" key="4">
    <source>
        <dbReference type="ARBA" id="ARBA00022679"/>
    </source>
</evidence>
<dbReference type="GO" id="GO:0005886">
    <property type="term" value="C:plasma membrane"/>
    <property type="evidence" value="ECO:0007669"/>
    <property type="project" value="UniProtKB-SubCell"/>
</dbReference>
<feature type="transmembrane region" description="Helical" evidence="8">
    <location>
        <begin position="230"/>
        <end position="251"/>
    </location>
</feature>
<feature type="transmembrane region" description="Helical" evidence="8">
    <location>
        <begin position="271"/>
        <end position="294"/>
    </location>
</feature>
<evidence type="ECO:0000256" key="2">
    <source>
        <dbReference type="ARBA" id="ARBA00022475"/>
    </source>
</evidence>
<feature type="transmembrane region" description="Helical" evidence="8">
    <location>
        <begin position="40"/>
        <end position="59"/>
    </location>
</feature>
<feature type="transmembrane region" description="Helical" evidence="8">
    <location>
        <begin position="139"/>
        <end position="157"/>
    </location>
</feature>
<name>A0A5E4S3S2_9BURK</name>
<dbReference type="GO" id="GO:0009103">
    <property type="term" value="P:lipopolysaccharide biosynthetic process"/>
    <property type="evidence" value="ECO:0007669"/>
    <property type="project" value="UniProtKB-ARBA"/>
</dbReference>
<evidence type="ECO:0000313" key="10">
    <source>
        <dbReference type="EMBL" id="VVD68758.1"/>
    </source>
</evidence>
<evidence type="ECO:0000313" key="11">
    <source>
        <dbReference type="Proteomes" id="UP000382577"/>
    </source>
</evidence>
<dbReference type="PANTHER" id="PTHR33908">
    <property type="entry name" value="MANNOSYLTRANSFERASE YKCB-RELATED"/>
    <property type="match status" value="1"/>
</dbReference>
<feature type="transmembrane region" description="Helical" evidence="8">
    <location>
        <begin position="361"/>
        <end position="381"/>
    </location>
</feature>
<evidence type="ECO:0000256" key="1">
    <source>
        <dbReference type="ARBA" id="ARBA00004651"/>
    </source>
</evidence>
<feature type="domain" description="Glycosyltransferase RgtA/B/C/D-like" evidence="9">
    <location>
        <begin position="89"/>
        <end position="248"/>
    </location>
</feature>
<dbReference type="EMBL" id="CABPRW010000001">
    <property type="protein sequence ID" value="VVD68758.1"/>
    <property type="molecule type" value="Genomic_DNA"/>
</dbReference>
<evidence type="ECO:0000256" key="3">
    <source>
        <dbReference type="ARBA" id="ARBA00022676"/>
    </source>
</evidence>
<gene>
    <name evidence="10" type="ORF">PFI31113_00493</name>
</gene>
<dbReference type="PANTHER" id="PTHR33908:SF11">
    <property type="entry name" value="MEMBRANE PROTEIN"/>
    <property type="match status" value="1"/>
</dbReference>
<evidence type="ECO:0000256" key="5">
    <source>
        <dbReference type="ARBA" id="ARBA00022692"/>
    </source>
</evidence>
<feature type="transmembrane region" description="Helical" evidence="8">
    <location>
        <begin position="109"/>
        <end position="127"/>
    </location>
</feature>
<proteinExistence type="predicted"/>
<evidence type="ECO:0000256" key="8">
    <source>
        <dbReference type="SAM" id="Phobius"/>
    </source>
</evidence>
<dbReference type="OrthoDB" id="8933800at2"/>
<keyword evidence="5 8" id="KW-0812">Transmembrane</keyword>
<dbReference type="AlphaFoldDB" id="A0A5E4S3S2"/>
<feature type="transmembrane region" description="Helical" evidence="8">
    <location>
        <begin position="188"/>
        <end position="218"/>
    </location>
</feature>
<evidence type="ECO:0000256" key="6">
    <source>
        <dbReference type="ARBA" id="ARBA00022989"/>
    </source>
</evidence>
<reference evidence="10 11" key="1">
    <citation type="submission" date="2019-08" db="EMBL/GenBank/DDBJ databases">
        <authorList>
            <person name="Peeters C."/>
        </authorList>
    </citation>
    <scope>NUCLEOTIDE SEQUENCE [LARGE SCALE GENOMIC DNA]</scope>
    <source>
        <strain evidence="10 11">LMG 31113</strain>
    </source>
</reference>
<comment type="subcellular location">
    <subcellularLocation>
        <location evidence="1">Cell membrane</location>
        <topology evidence="1">Multi-pass membrane protein</topology>
    </subcellularLocation>
</comment>
<keyword evidence="3" id="KW-0328">Glycosyltransferase</keyword>
<dbReference type="Proteomes" id="UP000382577">
    <property type="component" value="Unassembled WGS sequence"/>
</dbReference>
<feature type="transmembrane region" description="Helical" evidence="8">
    <location>
        <begin position="306"/>
        <end position="324"/>
    </location>
</feature>
<protein>
    <submittedName>
        <fullName evidence="10">Glycosyltransferase</fullName>
    </submittedName>
</protein>
<keyword evidence="7 8" id="KW-0472">Membrane</keyword>
<keyword evidence="2" id="KW-1003">Cell membrane</keyword>
<evidence type="ECO:0000256" key="7">
    <source>
        <dbReference type="ARBA" id="ARBA00023136"/>
    </source>
</evidence>